<reference evidence="2" key="1">
    <citation type="submission" date="2016-10" db="EMBL/GenBank/DDBJ databases">
        <authorList>
            <person name="Varghese N."/>
            <person name="Submissions S."/>
        </authorList>
    </citation>
    <scope>NUCLEOTIDE SEQUENCE [LARGE SCALE GENOMIC DNA]</scope>
    <source>
        <strain evidence="2">DSM 21743</strain>
    </source>
</reference>
<dbReference type="PIRSF" id="PIRSF008502">
    <property type="entry name" value="UCP008502"/>
    <property type="match status" value="1"/>
</dbReference>
<organism evidence="1 2">
    <name type="scientific">Microlunatus sagamiharensis</name>
    <dbReference type="NCBI Taxonomy" id="546874"/>
    <lineage>
        <taxon>Bacteria</taxon>
        <taxon>Bacillati</taxon>
        <taxon>Actinomycetota</taxon>
        <taxon>Actinomycetes</taxon>
        <taxon>Propionibacteriales</taxon>
        <taxon>Propionibacteriaceae</taxon>
        <taxon>Microlunatus</taxon>
    </lineage>
</organism>
<dbReference type="EMBL" id="LT629799">
    <property type="protein sequence ID" value="SDU89215.1"/>
    <property type="molecule type" value="Genomic_DNA"/>
</dbReference>
<dbReference type="InterPro" id="IPR012545">
    <property type="entry name" value="DUF1697"/>
</dbReference>
<dbReference type="Gene3D" id="3.30.70.1280">
    <property type="entry name" value="SP0830-like domains"/>
    <property type="match status" value="1"/>
</dbReference>
<protein>
    <submittedName>
        <fullName evidence="1">Uncharacterized conserved protein, DUF1697 family</fullName>
    </submittedName>
</protein>
<proteinExistence type="predicted"/>
<dbReference type="OrthoDB" id="9806494at2"/>
<name>A0A1H2M875_9ACTN</name>
<dbReference type="STRING" id="546874.SAMN04488544_1543"/>
<gene>
    <name evidence="1" type="ORF">SAMN04488544_1543</name>
</gene>
<sequence>MTTYVAFLRGVNLGADRAVSMPRLVELAGGLGYADAWTYLRTGNLVLTTDRAASAVERELTHALREEYGADVDVTVRTAAELRAVLAANPFPDASASQVTVAFLVGEPPAGVEDRLAAVATEAEPYAVHGREVWVRYGAGQARSRLAAGFSRVVGVSATTRTLGTVEKVLARLDARAG</sequence>
<dbReference type="RefSeq" id="WP_157719879.1">
    <property type="nucleotide sequence ID" value="NZ_LT629799.1"/>
</dbReference>
<dbReference type="AlphaFoldDB" id="A0A1H2M875"/>
<dbReference type="Pfam" id="PF08002">
    <property type="entry name" value="DUF1697"/>
    <property type="match status" value="1"/>
</dbReference>
<dbReference type="SUPFAM" id="SSF160379">
    <property type="entry name" value="SP0830-like"/>
    <property type="match status" value="1"/>
</dbReference>
<keyword evidence="2" id="KW-1185">Reference proteome</keyword>
<dbReference type="Proteomes" id="UP000198825">
    <property type="component" value="Chromosome I"/>
</dbReference>
<dbReference type="PANTHER" id="PTHR36439">
    <property type="entry name" value="BLL4334 PROTEIN"/>
    <property type="match status" value="1"/>
</dbReference>
<evidence type="ECO:0000313" key="1">
    <source>
        <dbReference type="EMBL" id="SDU89215.1"/>
    </source>
</evidence>
<dbReference type="PANTHER" id="PTHR36439:SF1">
    <property type="entry name" value="DUF1697 DOMAIN-CONTAINING PROTEIN"/>
    <property type="match status" value="1"/>
</dbReference>
<evidence type="ECO:0000313" key="2">
    <source>
        <dbReference type="Proteomes" id="UP000198825"/>
    </source>
</evidence>
<accession>A0A1H2M875</accession>